<feature type="domain" description="ABC3 transporter permease C-terminal" evidence="7">
    <location>
        <begin position="2"/>
        <end position="57"/>
    </location>
</feature>
<feature type="transmembrane region" description="Helical" evidence="6">
    <location>
        <begin position="118"/>
        <end position="142"/>
    </location>
</feature>
<evidence type="ECO:0000259" key="7">
    <source>
        <dbReference type="Pfam" id="PF02687"/>
    </source>
</evidence>
<dbReference type="InterPro" id="IPR003838">
    <property type="entry name" value="ABC3_permease_C"/>
</dbReference>
<feature type="non-terminal residue" evidence="8">
    <location>
        <position position="239"/>
    </location>
</feature>
<accession>T1C7B0</accession>
<dbReference type="AlphaFoldDB" id="T1C7B0"/>
<comment type="subcellular location">
    <subcellularLocation>
        <location evidence="1">Cell membrane</location>
        <topology evidence="1">Multi-pass membrane protein</topology>
    </subcellularLocation>
</comment>
<dbReference type="PANTHER" id="PTHR30572:SF18">
    <property type="entry name" value="ABC-TYPE MACROLIDE FAMILY EXPORT SYSTEM PERMEASE COMPONENT 2"/>
    <property type="match status" value="1"/>
</dbReference>
<keyword evidence="4 6" id="KW-1133">Transmembrane helix</keyword>
<evidence type="ECO:0000313" key="8">
    <source>
        <dbReference type="EMBL" id="EQD61184.1"/>
    </source>
</evidence>
<evidence type="ECO:0000256" key="3">
    <source>
        <dbReference type="ARBA" id="ARBA00022692"/>
    </source>
</evidence>
<protein>
    <submittedName>
        <fullName evidence="8">ABC transporter permease</fullName>
    </submittedName>
</protein>
<proteinExistence type="predicted"/>
<evidence type="ECO:0000256" key="5">
    <source>
        <dbReference type="ARBA" id="ARBA00023136"/>
    </source>
</evidence>
<evidence type="ECO:0000256" key="1">
    <source>
        <dbReference type="ARBA" id="ARBA00004651"/>
    </source>
</evidence>
<organism evidence="8">
    <name type="scientific">mine drainage metagenome</name>
    <dbReference type="NCBI Taxonomy" id="410659"/>
    <lineage>
        <taxon>unclassified sequences</taxon>
        <taxon>metagenomes</taxon>
        <taxon>ecological metagenomes</taxon>
    </lineage>
</organism>
<dbReference type="Pfam" id="PF02687">
    <property type="entry name" value="FtsX"/>
    <property type="match status" value="1"/>
</dbReference>
<dbReference type="InterPro" id="IPR050250">
    <property type="entry name" value="Macrolide_Exporter_MacB"/>
</dbReference>
<keyword evidence="2" id="KW-1003">Cell membrane</keyword>
<dbReference type="GO" id="GO:0005886">
    <property type="term" value="C:plasma membrane"/>
    <property type="evidence" value="ECO:0007669"/>
    <property type="project" value="UniProtKB-SubCell"/>
</dbReference>
<keyword evidence="5 6" id="KW-0472">Membrane</keyword>
<dbReference type="GO" id="GO:0022857">
    <property type="term" value="F:transmembrane transporter activity"/>
    <property type="evidence" value="ECO:0007669"/>
    <property type="project" value="TreeGrafter"/>
</dbReference>
<evidence type="ECO:0000256" key="4">
    <source>
        <dbReference type="ARBA" id="ARBA00022989"/>
    </source>
</evidence>
<reference evidence="8" key="2">
    <citation type="journal article" date="2014" name="ISME J.">
        <title>Microbial stratification in low pH oxic and suboxic macroscopic growths along an acid mine drainage.</title>
        <authorList>
            <person name="Mendez-Garcia C."/>
            <person name="Mesa V."/>
            <person name="Sprenger R.R."/>
            <person name="Richter M."/>
            <person name="Diez M.S."/>
            <person name="Solano J."/>
            <person name="Bargiela R."/>
            <person name="Golyshina O.V."/>
            <person name="Manteca A."/>
            <person name="Ramos J.L."/>
            <person name="Gallego J.R."/>
            <person name="Llorente I."/>
            <person name="Martins Dos Santos V.A."/>
            <person name="Jensen O.N."/>
            <person name="Pelaez A.I."/>
            <person name="Sanchez J."/>
            <person name="Ferrer M."/>
        </authorList>
    </citation>
    <scope>NUCLEOTIDE SEQUENCE</scope>
</reference>
<comment type="caution">
    <text evidence="8">The sequence shown here is derived from an EMBL/GenBank/DDBJ whole genome shotgun (WGS) entry which is preliminary data.</text>
</comment>
<dbReference type="EMBL" id="AUZZ01002224">
    <property type="protein sequence ID" value="EQD61184.1"/>
    <property type="molecule type" value="Genomic_DNA"/>
</dbReference>
<feature type="transmembrane region" description="Helical" evidence="6">
    <location>
        <begin position="21"/>
        <end position="42"/>
    </location>
</feature>
<feature type="non-terminal residue" evidence="8">
    <location>
        <position position="1"/>
    </location>
</feature>
<evidence type="ECO:0000256" key="6">
    <source>
        <dbReference type="SAM" id="Phobius"/>
    </source>
</evidence>
<name>T1C7B0_9ZZZZ</name>
<keyword evidence="3 6" id="KW-0812">Transmembrane</keyword>
<feature type="transmembrane region" description="Helical" evidence="6">
    <location>
        <begin position="54"/>
        <end position="73"/>
    </location>
</feature>
<sequence>SGEIGVRRALGASRRAIFAQLLIEAGMIGAAGALLGLLLTWLGLWLVRRQPSDYASLAHLEPAMLVATLALALSPACRRAAAGVARVPDPARAATQIHVRPAMMTPRPILSSLRRHKIAAFLIVLEIALAFAIVSNAVYLVIGRLQRVDLPSGIDERNLVLLRLATAGKQHGSVTSAQTDLAALRAIPGVESASAINTLPLSSSQWSLAYSLRPMRAFSDGVQVPVFFGGPELLQTLGI</sequence>
<reference evidence="8" key="1">
    <citation type="submission" date="2013-08" db="EMBL/GenBank/DDBJ databases">
        <authorList>
            <person name="Mendez C."/>
            <person name="Richter M."/>
            <person name="Ferrer M."/>
            <person name="Sanchez J."/>
        </authorList>
    </citation>
    <scope>NUCLEOTIDE SEQUENCE</scope>
</reference>
<dbReference type="PANTHER" id="PTHR30572">
    <property type="entry name" value="MEMBRANE COMPONENT OF TRANSPORTER-RELATED"/>
    <property type="match status" value="1"/>
</dbReference>
<evidence type="ECO:0000256" key="2">
    <source>
        <dbReference type="ARBA" id="ARBA00022475"/>
    </source>
</evidence>
<gene>
    <name evidence="8" type="ORF">B2A_03320</name>
</gene>